<organism evidence="1 2">
    <name type="scientific">Terrihabitans soli</name>
    <dbReference type="NCBI Taxonomy" id="708113"/>
    <lineage>
        <taxon>Bacteria</taxon>
        <taxon>Pseudomonadati</taxon>
        <taxon>Pseudomonadota</taxon>
        <taxon>Alphaproteobacteria</taxon>
        <taxon>Hyphomicrobiales</taxon>
        <taxon>Terrihabitans</taxon>
    </lineage>
</organism>
<accession>A0A6S6QN40</accession>
<proteinExistence type="predicted"/>
<name>A0A6S6QN40_9HYPH</name>
<dbReference type="KEGG" id="tso:IZ6_11040"/>
<reference evidence="1 2" key="1">
    <citation type="submission" date="2020-08" db="EMBL/GenBank/DDBJ databases">
        <title>Genome sequence of Rhizobiales bacterium strain IZ6.</title>
        <authorList>
            <person name="Nakai R."/>
            <person name="Naganuma T."/>
        </authorList>
    </citation>
    <scope>NUCLEOTIDE SEQUENCE [LARGE SCALE GENOMIC DNA]</scope>
    <source>
        <strain evidence="1 2">IZ6</strain>
    </source>
</reference>
<dbReference type="EMBL" id="AP023361">
    <property type="protein sequence ID" value="BCJ90369.1"/>
    <property type="molecule type" value="Genomic_DNA"/>
</dbReference>
<dbReference type="AlphaFoldDB" id="A0A6S6QN40"/>
<evidence type="ECO:0000313" key="1">
    <source>
        <dbReference type="EMBL" id="BCJ90369.1"/>
    </source>
</evidence>
<dbReference type="RefSeq" id="WP_222877001.1">
    <property type="nucleotide sequence ID" value="NZ_AP023361.1"/>
</dbReference>
<keyword evidence="2" id="KW-1185">Reference proteome</keyword>
<evidence type="ECO:0000313" key="2">
    <source>
        <dbReference type="Proteomes" id="UP000515317"/>
    </source>
</evidence>
<dbReference type="Proteomes" id="UP000515317">
    <property type="component" value="Chromosome"/>
</dbReference>
<sequence>MTTVLLIDAQPKIRSSRLARPKIKMVPNPARQIRLAVLPGSVAAQRSAERAEAAAVAAHASEEALGLSVSSEFVVRAVPTTLPAARALNDSPTIVWDWNSGNAVSANVPDHAVDYTKLQLVAADSLLGSVGGGEVEEIPVTAAGRALLADPDATAQRGTLALDQVDNTSDADKPVSTAQAVADSLRQLHSEKGQANGYPPLDASALIPAAFLPSYVDDVLEYANTGAFPLAGETGKIYLALDTANIYRWSGSIYVEIAASPGSADAVPEGSTNVYFTAARVRSTLLTGFSAVAGAAISATDTVIGALQKVQAQLSDHGTTLATHAASLLLKANVASPVLTGLVEVQGAEIFSGDISPSPLSSSTDDYNPSGLAAASRVRLSASGAVNLTGLATGSDGRRVVLHNISAFAITLKDDVTSTFTNRFALNGDIVLSQDQSIQIEYDGTTQRWRAIGGIGGTGAGITDGDKGDIVVSGGGTVWALDTPVRPLGYQHTWQNFAATRLQGTSYQNITGRPIEVLTRPSSSGGSVQVSEDNVTWHTLLTGTGGSHQAFGSFTVPAGWYYRIANLSGAATIWMELR</sequence>
<protein>
    <submittedName>
        <fullName evidence="1">Uncharacterized protein</fullName>
    </submittedName>
</protein>
<gene>
    <name evidence="1" type="ORF">IZ6_11040</name>
</gene>